<organism evidence="2 3">
    <name type="scientific">Albula goreensis</name>
    <dbReference type="NCBI Taxonomy" id="1534307"/>
    <lineage>
        <taxon>Eukaryota</taxon>
        <taxon>Metazoa</taxon>
        <taxon>Chordata</taxon>
        <taxon>Craniata</taxon>
        <taxon>Vertebrata</taxon>
        <taxon>Euteleostomi</taxon>
        <taxon>Actinopterygii</taxon>
        <taxon>Neopterygii</taxon>
        <taxon>Teleostei</taxon>
        <taxon>Albuliformes</taxon>
        <taxon>Albulidae</taxon>
        <taxon>Albula</taxon>
    </lineage>
</organism>
<sequence length="154" mass="17159">MHCGSIHPFQKQGKGEKSLYKTREKTIKKGLQNVPFLAVASPSFSNPRSWARFFHCMYMQQRKSAFPFFTFPLDCCHAAAGNFLFHMSIQSELLQPSSGPHPPLLGPVAGVRRGQRSRKHSVSAERGTTPQLSSDLENCSQSTSSNEMTPFKSP</sequence>
<evidence type="ECO:0000313" key="3">
    <source>
        <dbReference type="Proteomes" id="UP000829720"/>
    </source>
</evidence>
<evidence type="ECO:0000313" key="2">
    <source>
        <dbReference type="EMBL" id="KAI1892834.1"/>
    </source>
</evidence>
<feature type="compositionally biased region" description="Polar residues" evidence="1">
    <location>
        <begin position="126"/>
        <end position="148"/>
    </location>
</feature>
<name>A0A8T3DAP8_9TELE</name>
<evidence type="ECO:0000256" key="1">
    <source>
        <dbReference type="SAM" id="MobiDB-lite"/>
    </source>
</evidence>
<feature type="region of interest" description="Disordered" evidence="1">
    <location>
        <begin position="96"/>
        <end position="154"/>
    </location>
</feature>
<dbReference type="AlphaFoldDB" id="A0A8T3DAP8"/>
<keyword evidence="3" id="KW-1185">Reference proteome</keyword>
<proteinExistence type="predicted"/>
<gene>
    <name evidence="2" type="ORF">AGOR_G00137610</name>
</gene>
<dbReference type="EMBL" id="JAERUA010000012">
    <property type="protein sequence ID" value="KAI1892834.1"/>
    <property type="molecule type" value="Genomic_DNA"/>
</dbReference>
<accession>A0A8T3DAP8</accession>
<comment type="caution">
    <text evidence="2">The sequence shown here is derived from an EMBL/GenBank/DDBJ whole genome shotgun (WGS) entry which is preliminary data.</text>
</comment>
<protein>
    <submittedName>
        <fullName evidence="2">Uncharacterized protein</fullName>
    </submittedName>
</protein>
<dbReference type="Proteomes" id="UP000829720">
    <property type="component" value="Unassembled WGS sequence"/>
</dbReference>
<reference evidence="2" key="1">
    <citation type="submission" date="2021-01" db="EMBL/GenBank/DDBJ databases">
        <authorList>
            <person name="Zahm M."/>
            <person name="Roques C."/>
            <person name="Cabau C."/>
            <person name="Klopp C."/>
            <person name="Donnadieu C."/>
            <person name="Jouanno E."/>
            <person name="Lampietro C."/>
            <person name="Louis A."/>
            <person name="Herpin A."/>
            <person name="Echchiki A."/>
            <person name="Berthelot C."/>
            <person name="Parey E."/>
            <person name="Roest-Crollius H."/>
            <person name="Braasch I."/>
            <person name="Postlethwait J."/>
            <person name="Bobe J."/>
            <person name="Montfort J."/>
            <person name="Bouchez O."/>
            <person name="Begum T."/>
            <person name="Mejri S."/>
            <person name="Adams A."/>
            <person name="Chen W.-J."/>
            <person name="Guiguen Y."/>
        </authorList>
    </citation>
    <scope>NUCLEOTIDE SEQUENCE</scope>
    <source>
        <tissue evidence="2">Blood</tissue>
    </source>
</reference>